<evidence type="ECO:0000256" key="5">
    <source>
        <dbReference type="HAMAP-Rule" id="MF_01632"/>
    </source>
</evidence>
<evidence type="ECO:0000256" key="2">
    <source>
        <dbReference type="ARBA" id="ARBA00022688"/>
    </source>
</evidence>
<comment type="subcellular location">
    <subcellularLocation>
        <location evidence="5">Cytoplasm</location>
    </subcellularLocation>
</comment>
<dbReference type="PANTHER" id="PTHR38683">
    <property type="entry name" value="CHORISMATE PYRUVATE-LYASE"/>
    <property type="match status" value="1"/>
</dbReference>
<dbReference type="EMBL" id="JADJOT010000007">
    <property type="protein sequence ID" value="MBK7953816.1"/>
    <property type="molecule type" value="Genomic_DNA"/>
</dbReference>
<comment type="pathway">
    <text evidence="5">Cofactor biosynthesis; ubiquinone biosynthesis.</text>
</comment>
<keyword evidence="1 5" id="KW-0963">Cytoplasm</keyword>
<dbReference type="PANTHER" id="PTHR38683:SF1">
    <property type="entry name" value="CHORISMATE PYRUVATE-LYASE"/>
    <property type="match status" value="1"/>
</dbReference>
<evidence type="ECO:0000313" key="6">
    <source>
        <dbReference type="EMBL" id="MBK7953816.1"/>
    </source>
</evidence>
<proteinExistence type="inferred from homology"/>
<keyword evidence="3 5" id="KW-0456">Lyase</keyword>
<dbReference type="InterPro" id="IPR007440">
    <property type="entry name" value="Chorismate--pyruvate_lyase"/>
</dbReference>
<dbReference type="Pfam" id="PF04345">
    <property type="entry name" value="Chor_lyase"/>
    <property type="match status" value="1"/>
</dbReference>
<evidence type="ECO:0000256" key="4">
    <source>
        <dbReference type="ARBA" id="ARBA00023317"/>
    </source>
</evidence>
<sequence length="198" mass="22293">MGLADQSPWRSSLLRTADNLLFRHWLLDRGSLTARIQARGRFAVRVLRQGRASPTADEALALGLAGEVHTWVREVALFCDEQIVVFAHTVLPCQPRGPLTLWLKRLGSRSLGALLFAHAGFIRGPMHFKRIDRRHELFAPAVTALQLAERAPHSLWARRSHFRFGAQCVLVTEVFSPRLLESPRHPRLSLASSDDPSR</sequence>
<dbReference type="GO" id="GO:0008813">
    <property type="term" value="F:chorismate lyase activity"/>
    <property type="evidence" value="ECO:0007669"/>
    <property type="project" value="UniProtKB-UniRule"/>
</dbReference>
<dbReference type="AlphaFoldDB" id="A0A935W2Z3"/>
<name>A0A935W2Z3_9PROT</name>
<comment type="function">
    <text evidence="5">Removes the pyruvyl group from chorismate, with concomitant aromatization of the ring, to provide 4-hydroxybenzoate (4HB) for the ubiquinone pathway.</text>
</comment>
<feature type="binding site" evidence="5">
    <location>
        <position position="173"/>
    </location>
    <ligand>
        <name>substrate</name>
    </ligand>
</feature>
<dbReference type="Proteomes" id="UP000706151">
    <property type="component" value="Unassembled WGS sequence"/>
</dbReference>
<dbReference type="GO" id="GO:0005829">
    <property type="term" value="C:cytosol"/>
    <property type="evidence" value="ECO:0007669"/>
    <property type="project" value="TreeGrafter"/>
</dbReference>
<feature type="binding site" evidence="5">
    <location>
        <position position="111"/>
    </location>
    <ligand>
        <name>substrate</name>
    </ligand>
</feature>
<keyword evidence="2 5" id="KW-0831">Ubiquinone biosynthesis</keyword>
<protein>
    <recommendedName>
        <fullName evidence="5">Probable chorismate pyruvate-lyase</fullName>
        <shortName evidence="5">CL</shortName>
        <shortName evidence="5">CPL</shortName>
        <ecNumber evidence="5">4.1.3.40</ecNumber>
    </recommendedName>
</protein>
<dbReference type="GO" id="GO:0006744">
    <property type="term" value="P:ubiquinone biosynthetic process"/>
    <property type="evidence" value="ECO:0007669"/>
    <property type="project" value="UniProtKB-UniRule"/>
</dbReference>
<dbReference type="InterPro" id="IPR028978">
    <property type="entry name" value="Chorismate_lyase_/UTRA_dom_sf"/>
</dbReference>
<comment type="caution">
    <text evidence="5">Lacks conserved residue(s) required for the propagation of feature annotation.</text>
</comment>
<organism evidence="6 7">
    <name type="scientific">Candidatus Accumulibacter affinis</name>
    <dbReference type="NCBI Taxonomy" id="2954384"/>
    <lineage>
        <taxon>Bacteria</taxon>
        <taxon>Pseudomonadati</taxon>
        <taxon>Pseudomonadota</taxon>
        <taxon>Betaproteobacteria</taxon>
        <taxon>Candidatus Accumulibacter</taxon>
    </lineage>
</organism>
<dbReference type="GO" id="GO:0042866">
    <property type="term" value="P:pyruvate biosynthetic process"/>
    <property type="evidence" value="ECO:0007669"/>
    <property type="project" value="UniProtKB-UniRule"/>
</dbReference>
<reference evidence="6 7" key="1">
    <citation type="submission" date="2020-10" db="EMBL/GenBank/DDBJ databases">
        <title>Connecting structure to function with the recovery of over 1000 high-quality activated sludge metagenome-assembled genomes encoding full-length rRNA genes using long-read sequencing.</title>
        <authorList>
            <person name="Singleton C.M."/>
            <person name="Petriglieri F."/>
            <person name="Kristensen J.M."/>
            <person name="Kirkegaard R.H."/>
            <person name="Michaelsen T.Y."/>
            <person name="Andersen M.H."/>
            <person name="Karst S.M."/>
            <person name="Dueholm M.S."/>
            <person name="Nielsen P.H."/>
            <person name="Albertsen M."/>
        </authorList>
    </citation>
    <scope>NUCLEOTIDE SEQUENCE [LARGE SCALE GENOMIC DNA]</scope>
    <source>
        <strain evidence="6">Fred_18-Q3-R57-64_BAT3C.720</strain>
    </source>
</reference>
<feature type="binding site" evidence="5">
    <location>
        <position position="73"/>
    </location>
    <ligand>
        <name>substrate</name>
    </ligand>
</feature>
<comment type="similarity">
    <text evidence="5">Belongs to the UbiC family.</text>
</comment>
<dbReference type="EC" id="4.1.3.40" evidence="5"/>
<evidence type="ECO:0000256" key="1">
    <source>
        <dbReference type="ARBA" id="ARBA00022490"/>
    </source>
</evidence>
<keyword evidence="4 5" id="KW-0670">Pyruvate</keyword>
<dbReference type="Gene3D" id="3.40.1410.10">
    <property type="entry name" value="Chorismate lyase-like"/>
    <property type="match status" value="1"/>
</dbReference>
<dbReference type="HAMAP" id="MF_01632">
    <property type="entry name" value="UbiC"/>
    <property type="match status" value="1"/>
</dbReference>
<comment type="caution">
    <text evidence="6">The sequence shown here is derived from an EMBL/GenBank/DDBJ whole genome shotgun (WGS) entry which is preliminary data.</text>
</comment>
<evidence type="ECO:0000256" key="3">
    <source>
        <dbReference type="ARBA" id="ARBA00023239"/>
    </source>
</evidence>
<dbReference type="SUPFAM" id="SSF64288">
    <property type="entry name" value="Chorismate lyase-like"/>
    <property type="match status" value="1"/>
</dbReference>
<accession>A0A935W2Z3</accession>
<gene>
    <name evidence="5" type="primary">ubiC</name>
    <name evidence="6" type="ORF">IPK02_07590</name>
</gene>
<evidence type="ECO:0000313" key="7">
    <source>
        <dbReference type="Proteomes" id="UP000706151"/>
    </source>
</evidence>
<comment type="catalytic activity">
    <reaction evidence="5">
        <text>chorismate = 4-hydroxybenzoate + pyruvate</text>
        <dbReference type="Rhea" id="RHEA:16505"/>
        <dbReference type="ChEBI" id="CHEBI:15361"/>
        <dbReference type="ChEBI" id="CHEBI:17879"/>
        <dbReference type="ChEBI" id="CHEBI:29748"/>
        <dbReference type="EC" id="4.1.3.40"/>
    </reaction>
</comment>